<dbReference type="Proteomes" id="UP000621516">
    <property type="component" value="Unassembled WGS sequence"/>
</dbReference>
<accession>A0A8J6U595</accession>
<proteinExistence type="predicted"/>
<reference evidence="1 2" key="1">
    <citation type="journal article" date="2018" name="J. Microbiol.">
        <title>Aestuariibaculum marinum sp. nov., a marine bacterium isolated from seawater in South Korea.</title>
        <authorList>
            <person name="Choi J."/>
            <person name="Lee D."/>
            <person name="Jang J.H."/>
            <person name="Cha S."/>
            <person name="Seo T."/>
        </authorList>
    </citation>
    <scope>NUCLEOTIDE SEQUENCE [LARGE SCALE GENOMIC DNA]</scope>
    <source>
        <strain evidence="1 2">IP7</strain>
    </source>
</reference>
<name>A0A8J6U595_9FLAO</name>
<dbReference type="EMBL" id="JACVXD010000002">
    <property type="protein sequence ID" value="MBD0823574.1"/>
    <property type="molecule type" value="Genomic_DNA"/>
</dbReference>
<organism evidence="1 2">
    <name type="scientific">Aestuariibaculum marinum</name>
    <dbReference type="NCBI Taxonomy" id="2683592"/>
    <lineage>
        <taxon>Bacteria</taxon>
        <taxon>Pseudomonadati</taxon>
        <taxon>Bacteroidota</taxon>
        <taxon>Flavobacteriia</taxon>
        <taxon>Flavobacteriales</taxon>
        <taxon>Flavobacteriaceae</taxon>
    </lineage>
</organism>
<evidence type="ECO:0000313" key="1">
    <source>
        <dbReference type="EMBL" id="MBD0823574.1"/>
    </source>
</evidence>
<dbReference type="AlphaFoldDB" id="A0A8J6U595"/>
<protein>
    <submittedName>
        <fullName evidence="1">Uncharacterized protein</fullName>
    </submittedName>
</protein>
<gene>
    <name evidence="1" type="ORF">ICJ85_06025</name>
</gene>
<keyword evidence="2" id="KW-1185">Reference proteome</keyword>
<sequence length="130" mass="15341">MSKITVILFSFLILIQSFNINFDDFSKFNALLEHASYHKKMYGDNFLQFLAEHYGDEVATHGDKHEEHKNLPFKDHQHLLCHINATFILTQHISYDIKRDEIVEKPINFFYKEPVSLFEKPSVFQPPKLA</sequence>
<comment type="caution">
    <text evidence="1">The sequence shown here is derived from an EMBL/GenBank/DDBJ whole genome shotgun (WGS) entry which is preliminary data.</text>
</comment>
<evidence type="ECO:0000313" key="2">
    <source>
        <dbReference type="Proteomes" id="UP000621516"/>
    </source>
</evidence>